<feature type="transmembrane region" description="Helical" evidence="1">
    <location>
        <begin position="327"/>
        <end position="346"/>
    </location>
</feature>
<dbReference type="PROSITE" id="PS50125">
    <property type="entry name" value="GUANYLATE_CYCLASE_2"/>
    <property type="match status" value="1"/>
</dbReference>
<evidence type="ECO:0000256" key="1">
    <source>
        <dbReference type="SAM" id="Phobius"/>
    </source>
</evidence>
<keyword evidence="1" id="KW-0472">Membrane</keyword>
<proteinExistence type="predicted"/>
<evidence type="ECO:0000313" key="3">
    <source>
        <dbReference type="EMBL" id="PWV99950.1"/>
    </source>
</evidence>
<comment type="caution">
    <text evidence="3">The sequence shown here is derived from an EMBL/GenBank/DDBJ whole genome shotgun (WGS) entry which is preliminary data.</text>
</comment>
<evidence type="ECO:0000259" key="2">
    <source>
        <dbReference type="PROSITE" id="PS50125"/>
    </source>
</evidence>
<keyword evidence="1" id="KW-0812">Transmembrane</keyword>
<organism evidence="3 4">
    <name type="scientific">Hoeflea marina</name>
    <dbReference type="NCBI Taxonomy" id="274592"/>
    <lineage>
        <taxon>Bacteria</taxon>
        <taxon>Pseudomonadati</taxon>
        <taxon>Pseudomonadota</taxon>
        <taxon>Alphaproteobacteria</taxon>
        <taxon>Hyphomicrobiales</taxon>
        <taxon>Rhizobiaceae</taxon>
        <taxon>Hoeflea</taxon>
    </lineage>
</organism>
<dbReference type="CDD" id="cd07302">
    <property type="entry name" value="CHD"/>
    <property type="match status" value="1"/>
</dbReference>
<reference evidence="3 4" key="1">
    <citation type="submission" date="2018-05" db="EMBL/GenBank/DDBJ databases">
        <title>Genomic Encyclopedia of Type Strains, Phase IV (KMG-IV): sequencing the most valuable type-strain genomes for metagenomic binning, comparative biology and taxonomic classification.</title>
        <authorList>
            <person name="Goeker M."/>
        </authorList>
    </citation>
    <scope>NUCLEOTIDE SEQUENCE [LARGE SCALE GENOMIC DNA]</scope>
    <source>
        <strain evidence="3 4">DSM 16791</strain>
    </source>
</reference>
<feature type="transmembrane region" description="Helical" evidence="1">
    <location>
        <begin position="387"/>
        <end position="404"/>
    </location>
</feature>
<dbReference type="Pfam" id="PF05226">
    <property type="entry name" value="CHASE2"/>
    <property type="match status" value="1"/>
</dbReference>
<dbReference type="GO" id="GO:0009190">
    <property type="term" value="P:cyclic nucleotide biosynthetic process"/>
    <property type="evidence" value="ECO:0007669"/>
    <property type="project" value="InterPro"/>
</dbReference>
<protein>
    <submittedName>
        <fullName evidence="3">Adenylate cyclase</fullName>
    </submittedName>
</protein>
<dbReference type="AlphaFoldDB" id="A0A317PN84"/>
<dbReference type="GO" id="GO:0035556">
    <property type="term" value="P:intracellular signal transduction"/>
    <property type="evidence" value="ECO:0007669"/>
    <property type="project" value="InterPro"/>
</dbReference>
<dbReference type="Proteomes" id="UP000246352">
    <property type="component" value="Unassembled WGS sequence"/>
</dbReference>
<accession>A0A317PN84</accession>
<dbReference type="PANTHER" id="PTHR43081:SF1">
    <property type="entry name" value="ADENYLATE CYCLASE, TERMINAL-DIFFERENTIATION SPECIFIC"/>
    <property type="match status" value="1"/>
</dbReference>
<dbReference type="GO" id="GO:0004016">
    <property type="term" value="F:adenylate cyclase activity"/>
    <property type="evidence" value="ECO:0007669"/>
    <property type="project" value="UniProtKB-ARBA"/>
</dbReference>
<sequence length="622" mass="65890">MKWKRPRARLPSAGMAVAALLITFHIGLDPVLDGLRGKTFDLYQNLAPEPSTTDDIVLITIDDAALAREGRWPWPRTRIAELIACIGAAHPSAFGIDILFPDAGDALGDAALASAIETVRPVLAMSTSEVSGAPLPEQKAGWSVVGNGNAGTIPHLPGLLASRPDFASQAGGLGLVRSVPDPDGVTRSIPMIWATGTESELEFWPSMALELARIHMGEPDYTLRLGPQGYDALRLGNRTISLSSGGAVWLADSASPIARVGALDLLAGTAAQALAGKIAILSVTATGFDSFHTTPLVATRPGAEIHALLTGQILSGRFPVEPANAKLYERLAFALLALTMIAAVSLMAERRLALLAAFVLLAGTPFAVGLAAYAWRGELYDGLQPSIGLAALAAALTYLLYRLAERRRQRISGQFALYLSPKVVEALVRSDTDVTRTAERRLVTVMFMDLRGFTASSETLPPDQVVGTVNRFLTIASEEIFRTDGTIDKFMGDAVMAFWNAPLDQPDHASRAMRSVTAIVDRLREENIARKSAGLAQILVGAGLESGPCSVGNFGSDIRYNFTVIGQAANLAARLESATKGTGHTVLAGPGFARQVPELVAPAGQFTLAGFAQSVEAFTLRH</sequence>
<dbReference type="Gene3D" id="3.30.70.1230">
    <property type="entry name" value="Nucleotide cyclase"/>
    <property type="match status" value="1"/>
</dbReference>
<dbReference type="SMART" id="SM00044">
    <property type="entry name" value="CYCc"/>
    <property type="match status" value="1"/>
</dbReference>
<dbReference type="SUPFAM" id="SSF55073">
    <property type="entry name" value="Nucleotide cyclase"/>
    <property type="match status" value="1"/>
</dbReference>
<keyword evidence="1" id="KW-1133">Transmembrane helix</keyword>
<feature type="domain" description="Guanylate cyclase" evidence="2">
    <location>
        <begin position="444"/>
        <end position="576"/>
    </location>
</feature>
<evidence type="ECO:0000313" key="4">
    <source>
        <dbReference type="Proteomes" id="UP000246352"/>
    </source>
</evidence>
<dbReference type="SMART" id="SM01080">
    <property type="entry name" value="CHASE2"/>
    <property type="match status" value="1"/>
</dbReference>
<dbReference type="EMBL" id="QGTR01000003">
    <property type="protein sequence ID" value="PWV99950.1"/>
    <property type="molecule type" value="Genomic_DNA"/>
</dbReference>
<name>A0A317PN84_9HYPH</name>
<dbReference type="PANTHER" id="PTHR43081">
    <property type="entry name" value="ADENYLATE CYCLASE, TERMINAL-DIFFERENTIATION SPECIFIC-RELATED"/>
    <property type="match status" value="1"/>
</dbReference>
<gene>
    <name evidence="3" type="ORF">DFR52_103151</name>
</gene>
<dbReference type="InterPro" id="IPR029787">
    <property type="entry name" value="Nucleotide_cyclase"/>
</dbReference>
<dbReference type="Pfam" id="PF00211">
    <property type="entry name" value="Guanylate_cyc"/>
    <property type="match status" value="1"/>
</dbReference>
<feature type="transmembrane region" description="Helical" evidence="1">
    <location>
        <begin position="353"/>
        <end position="375"/>
    </location>
</feature>
<dbReference type="InterPro" id="IPR050697">
    <property type="entry name" value="Adenylyl/Guanylyl_Cyclase_3/4"/>
</dbReference>
<dbReference type="InterPro" id="IPR007890">
    <property type="entry name" value="CHASE2"/>
</dbReference>
<keyword evidence="4" id="KW-1185">Reference proteome</keyword>
<dbReference type="InterPro" id="IPR001054">
    <property type="entry name" value="A/G_cyclase"/>
</dbReference>